<reference evidence="2" key="1">
    <citation type="journal article" date="2014" name="Genome Announc.">
        <title>Draft Genome Sequences of Three Alkaliphilic Bacillus Strains, Bacillus wakoensis JCM 9140T, Bacillus akibai JCM 9157T, and Bacillus hemicellulosilyticus JCM 9152T.</title>
        <authorList>
            <person name="Yuki M."/>
            <person name="Oshima K."/>
            <person name="Suda W."/>
            <person name="Oshida Y."/>
            <person name="Kitamura K."/>
            <person name="Iida T."/>
            <person name="Hattori M."/>
            <person name="Ohkuma M."/>
        </authorList>
    </citation>
    <scope>NUCLEOTIDE SEQUENCE [LARGE SCALE GENOMIC DNA]</scope>
    <source>
        <strain evidence="2">JCM 9140</strain>
    </source>
</reference>
<feature type="region of interest" description="Disordered" evidence="1">
    <location>
        <begin position="49"/>
        <end position="68"/>
    </location>
</feature>
<dbReference type="AlphaFoldDB" id="W4Q570"/>
<dbReference type="STRING" id="1236970.JCM9140_3369"/>
<evidence type="ECO:0000313" key="2">
    <source>
        <dbReference type="EMBL" id="GAE27241.1"/>
    </source>
</evidence>
<comment type="caution">
    <text evidence="2">The sequence shown here is derived from an EMBL/GenBank/DDBJ whole genome shotgun (WGS) entry which is preliminary data.</text>
</comment>
<dbReference type="EMBL" id="BAUT01000043">
    <property type="protein sequence ID" value="GAE27241.1"/>
    <property type="molecule type" value="Genomic_DNA"/>
</dbReference>
<keyword evidence="3" id="KW-1185">Reference proteome</keyword>
<organism evidence="2 3">
    <name type="scientific">Halalkalibacter wakoensis JCM 9140</name>
    <dbReference type="NCBI Taxonomy" id="1236970"/>
    <lineage>
        <taxon>Bacteria</taxon>
        <taxon>Bacillati</taxon>
        <taxon>Bacillota</taxon>
        <taxon>Bacilli</taxon>
        <taxon>Bacillales</taxon>
        <taxon>Bacillaceae</taxon>
        <taxon>Halalkalibacter</taxon>
    </lineage>
</organism>
<evidence type="ECO:0000313" key="3">
    <source>
        <dbReference type="Proteomes" id="UP000018890"/>
    </source>
</evidence>
<protein>
    <submittedName>
        <fullName evidence="2">Uncharacterized protein</fullName>
    </submittedName>
</protein>
<accession>W4Q570</accession>
<gene>
    <name evidence="2" type="ORF">JCM9140_3369</name>
</gene>
<dbReference type="Proteomes" id="UP000018890">
    <property type="component" value="Unassembled WGS sequence"/>
</dbReference>
<proteinExistence type="predicted"/>
<name>W4Q570_9BACI</name>
<dbReference type="RefSeq" id="WP_034748172.1">
    <property type="nucleotide sequence ID" value="NZ_BAUT01000043.1"/>
</dbReference>
<sequence length="68" mass="8005">MFLINTIDDVLSGTIKEREHFHFCKWPIFEFMHFSACLESGVQREANFRQDGAGKQEKCPKRAELRTE</sequence>
<evidence type="ECO:0000256" key="1">
    <source>
        <dbReference type="SAM" id="MobiDB-lite"/>
    </source>
</evidence>